<dbReference type="eggNOG" id="COG3631">
    <property type="taxonomic scope" value="Bacteria"/>
</dbReference>
<dbReference type="Gene3D" id="3.10.450.50">
    <property type="match status" value="1"/>
</dbReference>
<protein>
    <recommendedName>
        <fullName evidence="3">SnoaL-like domain-containing protein</fullName>
    </recommendedName>
</protein>
<reference evidence="2" key="1">
    <citation type="journal article" date="2013" name="Stand. Genomic Sci.">
        <title>Genome sequence of the thermophilic fresh-water bacterium Spirochaeta caldaria type strain (H1(T)), reclassification of Spirochaeta caldaria, Spirochaeta stenostrepta, and Spirochaeta zuelzerae in the genus Treponema as Treponema caldaria comb. nov., Treponema stenostrepta comb. nov., and Treponema zuelzerae comb. nov., and emendation of the genus Treponema.</title>
        <authorList>
            <person name="Abt B."/>
            <person name="Goker M."/>
            <person name="Scheuner C."/>
            <person name="Han C."/>
            <person name="Lu M."/>
            <person name="Misra M."/>
            <person name="Lapidus A."/>
            <person name="Nolan M."/>
            <person name="Lucas S."/>
            <person name="Hammon N."/>
            <person name="Deshpande S."/>
            <person name="Cheng J.F."/>
            <person name="Tapia R."/>
            <person name="Goodwin L.A."/>
            <person name="Pitluck S."/>
            <person name="Liolios K."/>
            <person name="Pagani I."/>
            <person name="Ivanova N."/>
            <person name="Mavromatis K."/>
            <person name="Mikhailova N."/>
            <person name="Huntemann M."/>
            <person name="Pati A."/>
            <person name="Chen A."/>
            <person name="Palaniappan K."/>
            <person name="Land M."/>
            <person name="Hauser L."/>
            <person name="Jeffries C.D."/>
            <person name="Rohde M."/>
            <person name="Spring S."/>
            <person name="Gronow S."/>
            <person name="Detter J.C."/>
            <person name="Bristow J."/>
            <person name="Eisen J.A."/>
            <person name="Markowitz V."/>
            <person name="Hugenholtz P."/>
            <person name="Kyrpides N.C."/>
            <person name="Woyke T."/>
            <person name="Klenk H.P."/>
        </authorList>
    </citation>
    <scope>NUCLEOTIDE SEQUENCE</scope>
    <source>
        <strain evidence="2">ATCC 51460 / DSM 7334 / H1</strain>
    </source>
</reference>
<accession>F8F308</accession>
<dbReference type="SUPFAM" id="SSF54427">
    <property type="entry name" value="NTF2-like"/>
    <property type="match status" value="1"/>
</dbReference>
<dbReference type="KEGG" id="scd:Spica_1774"/>
<dbReference type="STRING" id="744872.Spica_1774"/>
<sequence>MSPYKMSRIEESIRITLRFVDLVNKKDLLTLSELLSNNCVFEDLWEDSPISANKTEVVQYLSNQFMKFPKGKMVIVEANNLVHKCIAKYNYFGISNDDDDHLKCLGVFEVKSGMISSVSLYTKK</sequence>
<dbReference type="EMBL" id="CP002868">
    <property type="protein sequence ID" value="AEJ19916.1"/>
    <property type="molecule type" value="Genomic_DNA"/>
</dbReference>
<dbReference type="InterPro" id="IPR032710">
    <property type="entry name" value="NTF2-like_dom_sf"/>
</dbReference>
<dbReference type="AlphaFoldDB" id="F8F308"/>
<name>F8F308_GRAC1</name>
<dbReference type="Proteomes" id="UP000000503">
    <property type="component" value="Chromosome"/>
</dbReference>
<proteinExistence type="predicted"/>
<keyword evidence="2" id="KW-1185">Reference proteome</keyword>
<gene>
    <name evidence="1" type="ordered locus">Spica_1774</name>
</gene>
<dbReference type="HOGENOM" id="CLU_2002879_0_0_12"/>
<evidence type="ECO:0000313" key="1">
    <source>
        <dbReference type="EMBL" id="AEJ19916.1"/>
    </source>
</evidence>
<evidence type="ECO:0008006" key="3">
    <source>
        <dbReference type="Google" id="ProtNLM"/>
    </source>
</evidence>
<organism evidence="1 2">
    <name type="scientific">Gracilinema caldarium (strain ATCC 51460 / DSM 7334 / H1)</name>
    <name type="common">Treponema caldarium</name>
    <dbReference type="NCBI Taxonomy" id="744872"/>
    <lineage>
        <taxon>Bacteria</taxon>
        <taxon>Pseudomonadati</taxon>
        <taxon>Spirochaetota</taxon>
        <taxon>Spirochaetia</taxon>
        <taxon>Spirochaetales</taxon>
        <taxon>Breznakiellaceae</taxon>
        <taxon>Gracilinema</taxon>
    </lineage>
</organism>
<evidence type="ECO:0000313" key="2">
    <source>
        <dbReference type="Proteomes" id="UP000000503"/>
    </source>
</evidence>